<organism evidence="2 3">
    <name type="scientific">Rivibacter subsaxonicus</name>
    <dbReference type="NCBI Taxonomy" id="457575"/>
    <lineage>
        <taxon>Bacteria</taxon>
        <taxon>Pseudomonadati</taxon>
        <taxon>Pseudomonadota</taxon>
        <taxon>Betaproteobacteria</taxon>
        <taxon>Burkholderiales</taxon>
        <taxon>Rivibacter</taxon>
    </lineage>
</organism>
<dbReference type="InterPro" id="IPR029058">
    <property type="entry name" value="AB_hydrolase_fold"/>
</dbReference>
<dbReference type="AlphaFoldDB" id="A0A4Q7VDL0"/>
<evidence type="ECO:0000259" key="1">
    <source>
        <dbReference type="Pfam" id="PF12697"/>
    </source>
</evidence>
<gene>
    <name evidence="2" type="ORF">EV670_3396</name>
</gene>
<accession>A0A4Q7VDL0</accession>
<name>A0A4Q7VDL0_9BURK</name>
<comment type="caution">
    <text evidence="2">The sequence shown here is derived from an EMBL/GenBank/DDBJ whole genome shotgun (WGS) entry which is preliminary data.</text>
</comment>
<dbReference type="Proteomes" id="UP000293671">
    <property type="component" value="Unassembled WGS sequence"/>
</dbReference>
<evidence type="ECO:0000313" key="3">
    <source>
        <dbReference type="Proteomes" id="UP000293671"/>
    </source>
</evidence>
<keyword evidence="3" id="KW-1185">Reference proteome</keyword>
<proteinExistence type="predicted"/>
<dbReference type="InterPro" id="IPR000073">
    <property type="entry name" value="AB_hydrolase_1"/>
</dbReference>
<dbReference type="Gene3D" id="3.40.50.1820">
    <property type="entry name" value="alpha/beta hydrolase"/>
    <property type="match status" value="1"/>
</dbReference>
<protein>
    <submittedName>
        <fullName evidence="2">Alpha/beta hydrolase family protein</fullName>
    </submittedName>
</protein>
<dbReference type="OrthoDB" id="345573at2"/>
<reference evidence="2 3" key="1">
    <citation type="submission" date="2019-02" db="EMBL/GenBank/DDBJ databases">
        <title>Genomic Encyclopedia of Type Strains, Phase IV (KMG-IV): sequencing the most valuable type-strain genomes for metagenomic binning, comparative biology and taxonomic classification.</title>
        <authorList>
            <person name="Goeker M."/>
        </authorList>
    </citation>
    <scope>NUCLEOTIDE SEQUENCE [LARGE SCALE GENOMIC DNA]</scope>
    <source>
        <strain evidence="2 3">DSM 19570</strain>
    </source>
</reference>
<feature type="domain" description="AB hydrolase-1" evidence="1">
    <location>
        <begin position="54"/>
        <end position="259"/>
    </location>
</feature>
<keyword evidence="2" id="KW-0378">Hydrolase</keyword>
<dbReference type="Pfam" id="PF12697">
    <property type="entry name" value="Abhydrolase_6"/>
    <property type="match status" value="1"/>
</dbReference>
<dbReference type="GO" id="GO:0016787">
    <property type="term" value="F:hydrolase activity"/>
    <property type="evidence" value="ECO:0007669"/>
    <property type="project" value="UniProtKB-KW"/>
</dbReference>
<evidence type="ECO:0000313" key="2">
    <source>
        <dbReference type="EMBL" id="RZT93840.1"/>
    </source>
</evidence>
<dbReference type="EMBL" id="SHKP01000008">
    <property type="protein sequence ID" value="RZT93840.1"/>
    <property type="molecule type" value="Genomic_DNA"/>
</dbReference>
<dbReference type="SUPFAM" id="SSF53474">
    <property type="entry name" value="alpha/beta-Hydrolases"/>
    <property type="match status" value="1"/>
</dbReference>
<sequence length="273" mass="30326">MSLFNRSARTVPAEVKAPSPLLLMMEARAPWELAALWLSAPWLRQLGRGDGHPVLVFPGLGANDVSTLPLRNLLRQLGYAPQPWNFGFNFGPRQGVLRGCVEHVRELHERHGRPVSLIGWSLGGVYAREVAKLLPAEVRCVVTLGTPFAGPPRANNAWRFYELVSRQKLDDEHELRAQLHVAPTVPTTSIYSRSDGIVSWPCSLNEAAPHTENIEVVASHTGLGVNPLALYAMLDRLAQDPRRWRRFDRPAALRWLMDHGPARPETAQASNAA</sequence>